<evidence type="ECO:0000313" key="3">
    <source>
        <dbReference type="Proteomes" id="UP001595987"/>
    </source>
</evidence>
<sequence>MLDKKFSWNKVPAIGLLFWATKLISTGQGESISDFSAGIFGHGNQVLSTAFTLIWSIALFVFFLRKQLKSDRYRPFYYWLSVALLAVFGTIFADGLTAVFGLSHLIVTLIFLVLMVLSFASWYFVTGNLSIHKIMSLKSELFYWLTVMFSFALGTAAGDWLAYPMGLGLLNTGLLLGVVFLFIVGFRYFVRPRENSFIEILSFWAAYALTRPIGASFADYFGYKWLGGILGNKGMSLVWLILFIGLMIVMLVREHRDKHVENLLLNKKVDFS</sequence>
<feature type="transmembrane region" description="Helical" evidence="1">
    <location>
        <begin position="234"/>
        <end position="252"/>
    </location>
</feature>
<proteinExistence type="predicted"/>
<dbReference type="RefSeq" id="WP_213536640.1">
    <property type="nucleotide sequence ID" value="NZ_BOVQ01000008.1"/>
</dbReference>
<keyword evidence="1" id="KW-1133">Transmembrane helix</keyword>
<comment type="caution">
    <text evidence="2">The sequence shown here is derived from an EMBL/GenBank/DDBJ whole genome shotgun (WGS) entry which is preliminary data.</text>
</comment>
<accession>A0ABV9JA54</accession>
<feature type="transmembrane region" description="Helical" evidence="1">
    <location>
        <begin position="76"/>
        <end position="93"/>
    </location>
</feature>
<dbReference type="InterPro" id="IPR007136">
    <property type="entry name" value="DUF347"/>
</dbReference>
<feature type="transmembrane region" description="Helical" evidence="1">
    <location>
        <begin position="105"/>
        <end position="129"/>
    </location>
</feature>
<feature type="transmembrane region" description="Helical" evidence="1">
    <location>
        <begin position="197"/>
        <end position="214"/>
    </location>
</feature>
<reference evidence="3" key="1">
    <citation type="journal article" date="2019" name="Int. J. Syst. Evol. Microbiol.">
        <title>The Global Catalogue of Microorganisms (GCM) 10K type strain sequencing project: providing services to taxonomists for standard genome sequencing and annotation.</title>
        <authorList>
            <consortium name="The Broad Institute Genomics Platform"/>
            <consortium name="The Broad Institute Genome Sequencing Center for Infectious Disease"/>
            <person name="Wu L."/>
            <person name="Ma J."/>
        </authorList>
    </citation>
    <scope>NUCLEOTIDE SEQUENCE [LARGE SCALE GENOMIC DNA]</scope>
    <source>
        <strain evidence="3">CCUG 63287</strain>
    </source>
</reference>
<gene>
    <name evidence="2" type="ORF">ACFO26_02140</name>
</gene>
<dbReference type="Pfam" id="PF03988">
    <property type="entry name" value="DUF347"/>
    <property type="match status" value="3"/>
</dbReference>
<organism evidence="2 3">
    <name type="scientific">Lactococcus nasutitermitis</name>
    <dbReference type="NCBI Taxonomy" id="1652957"/>
    <lineage>
        <taxon>Bacteria</taxon>
        <taxon>Bacillati</taxon>
        <taxon>Bacillota</taxon>
        <taxon>Bacilli</taxon>
        <taxon>Lactobacillales</taxon>
        <taxon>Streptococcaceae</taxon>
        <taxon>Lactococcus</taxon>
    </lineage>
</organism>
<evidence type="ECO:0000256" key="1">
    <source>
        <dbReference type="SAM" id="Phobius"/>
    </source>
</evidence>
<dbReference type="Proteomes" id="UP001595987">
    <property type="component" value="Unassembled WGS sequence"/>
</dbReference>
<name>A0ABV9JA54_9LACT</name>
<feature type="transmembrane region" description="Helical" evidence="1">
    <location>
        <begin position="169"/>
        <end position="190"/>
    </location>
</feature>
<keyword evidence="1" id="KW-0812">Transmembrane</keyword>
<evidence type="ECO:0000313" key="2">
    <source>
        <dbReference type="EMBL" id="MFC4651703.1"/>
    </source>
</evidence>
<feature type="transmembrane region" description="Helical" evidence="1">
    <location>
        <begin position="141"/>
        <end position="163"/>
    </location>
</feature>
<feature type="transmembrane region" description="Helical" evidence="1">
    <location>
        <begin position="45"/>
        <end position="64"/>
    </location>
</feature>
<keyword evidence="1" id="KW-0472">Membrane</keyword>
<keyword evidence="3" id="KW-1185">Reference proteome</keyword>
<evidence type="ECO:0008006" key="4">
    <source>
        <dbReference type="Google" id="ProtNLM"/>
    </source>
</evidence>
<dbReference type="EMBL" id="JBHSGD010000002">
    <property type="protein sequence ID" value="MFC4651703.1"/>
    <property type="molecule type" value="Genomic_DNA"/>
</dbReference>
<protein>
    <recommendedName>
        <fullName evidence="4">Integral membrane protein</fullName>
    </recommendedName>
</protein>